<organism evidence="3 4">
    <name type="scientific">Pseudoduganella flava</name>
    <dbReference type="NCBI Taxonomy" id="871742"/>
    <lineage>
        <taxon>Bacteria</taxon>
        <taxon>Pseudomonadati</taxon>
        <taxon>Pseudomonadota</taxon>
        <taxon>Betaproteobacteria</taxon>
        <taxon>Burkholderiales</taxon>
        <taxon>Oxalobacteraceae</taxon>
        <taxon>Telluria group</taxon>
        <taxon>Pseudoduganella</taxon>
    </lineage>
</organism>
<reference evidence="3 4" key="1">
    <citation type="journal article" date="2015" name="Stand. Genomic Sci.">
        <title>Genomic Encyclopedia of Bacterial and Archaeal Type Strains, Phase III: the genomes of soil and plant-associated and newly described type strains.</title>
        <authorList>
            <person name="Whitman W.B."/>
            <person name="Woyke T."/>
            <person name="Klenk H.P."/>
            <person name="Zhou Y."/>
            <person name="Lilburn T.G."/>
            <person name="Beck B.J."/>
            <person name="De Vos P."/>
            <person name="Vandamme P."/>
            <person name="Eisen J.A."/>
            <person name="Garrity G."/>
            <person name="Hugenholtz P."/>
            <person name="Kyrpides N.C."/>
        </authorList>
    </citation>
    <scope>NUCLEOTIDE SEQUENCE [LARGE SCALE GENOMIC DNA]</scope>
    <source>
        <strain evidence="3 4">CGMCC 1.10685</strain>
    </source>
</reference>
<keyword evidence="5" id="KW-1185">Reference proteome</keyword>
<dbReference type="Proteomes" id="UP000315112">
    <property type="component" value="Unassembled WGS sequence"/>
</dbReference>
<dbReference type="Proteomes" id="UP000437862">
    <property type="component" value="Chromosome"/>
</dbReference>
<name>A0A562PVA6_9BURK</name>
<reference evidence="2 5" key="3">
    <citation type="submission" date="2019-12" db="EMBL/GenBank/DDBJ databases">
        <title>Draft Genome Sequences of Six Type Strains of the Genus Massilia.</title>
        <authorList>
            <person name="Miess H."/>
            <person name="Frediansyah A."/>
            <person name="Goeker M."/>
            <person name="Gross H."/>
        </authorList>
    </citation>
    <scope>NUCLEOTIDE SEQUENCE [LARGE SCALE GENOMIC DNA]</scope>
    <source>
        <strain evidence="2 5">DSM 26639</strain>
    </source>
</reference>
<reference evidence="3" key="2">
    <citation type="submission" date="2019-07" db="EMBL/GenBank/DDBJ databases">
        <authorList>
            <person name="Whitman W."/>
            <person name="Huntemann M."/>
            <person name="Clum A."/>
            <person name="Pillay M."/>
            <person name="Palaniappan K."/>
            <person name="Varghese N."/>
            <person name="Mikhailova N."/>
            <person name="Stamatis D."/>
            <person name="Reddy T."/>
            <person name="Daum C."/>
            <person name="Shapiro N."/>
            <person name="Ivanova N."/>
            <person name="Kyrpides N."/>
            <person name="Woyke T."/>
        </authorList>
    </citation>
    <scope>NUCLEOTIDE SEQUENCE</scope>
    <source>
        <strain evidence="3">CGMCC 1.10685</strain>
    </source>
</reference>
<feature type="signal peptide" evidence="1">
    <location>
        <begin position="1"/>
        <end position="29"/>
    </location>
</feature>
<dbReference type="SUPFAM" id="SSF55486">
    <property type="entry name" value="Metalloproteases ('zincins'), catalytic domain"/>
    <property type="match status" value="1"/>
</dbReference>
<dbReference type="EMBL" id="CP046904">
    <property type="protein sequence ID" value="QGZ39486.1"/>
    <property type="molecule type" value="Genomic_DNA"/>
</dbReference>
<dbReference type="EMBL" id="VLKW01000003">
    <property type="protein sequence ID" value="TWI48375.1"/>
    <property type="molecule type" value="Genomic_DNA"/>
</dbReference>
<evidence type="ECO:0000313" key="5">
    <source>
        <dbReference type="Proteomes" id="UP000437862"/>
    </source>
</evidence>
<gene>
    <name evidence="2" type="ORF">GO485_10805</name>
    <name evidence="3" type="ORF">IP92_01763</name>
</gene>
<dbReference type="RefSeq" id="WP_145874179.1">
    <property type="nucleotide sequence ID" value="NZ_CP046904.1"/>
</dbReference>
<sequence length="219" mass="23542">MSRAHFFKVRKTVLALALGIATLSATVSALTPGCDDIKRNIQPRIRPNSTVDIVFDPSRTAPPEFVEGMRAAIAELSQKIDGITLRLMPAEDDATVSIIVNVQGNHPKNLGDYAGIGTTGNWLATGVLNIYKDQSACGGLCLDPGNQQEYREAIKWVFMHELLHALGADHSSKANIMYDYFVGVNNRGNRNPDLPCVLPKVQSLLGGGSTPVPDPGTCS</sequence>
<evidence type="ECO:0000313" key="4">
    <source>
        <dbReference type="Proteomes" id="UP000315112"/>
    </source>
</evidence>
<keyword evidence="1" id="KW-0732">Signal</keyword>
<evidence type="ECO:0000313" key="2">
    <source>
        <dbReference type="EMBL" id="QGZ39486.1"/>
    </source>
</evidence>
<feature type="chain" id="PRO_5044617969" description="Matrixin family metalloprotease" evidence="1">
    <location>
        <begin position="30"/>
        <end position="219"/>
    </location>
</feature>
<dbReference type="InterPro" id="IPR024079">
    <property type="entry name" value="MetalloPept_cat_dom_sf"/>
</dbReference>
<dbReference type="GO" id="GO:0008237">
    <property type="term" value="F:metallopeptidase activity"/>
    <property type="evidence" value="ECO:0007669"/>
    <property type="project" value="InterPro"/>
</dbReference>
<dbReference type="AlphaFoldDB" id="A0A562PVA6"/>
<evidence type="ECO:0000256" key="1">
    <source>
        <dbReference type="SAM" id="SignalP"/>
    </source>
</evidence>
<accession>A0A562PVA6</accession>
<evidence type="ECO:0008006" key="6">
    <source>
        <dbReference type="Google" id="ProtNLM"/>
    </source>
</evidence>
<dbReference type="Gene3D" id="3.40.390.10">
    <property type="entry name" value="Collagenase (Catalytic Domain)"/>
    <property type="match status" value="1"/>
</dbReference>
<proteinExistence type="predicted"/>
<evidence type="ECO:0000313" key="3">
    <source>
        <dbReference type="EMBL" id="TWI48375.1"/>
    </source>
</evidence>
<protein>
    <recommendedName>
        <fullName evidence="6">Matrixin family metalloprotease</fullName>
    </recommendedName>
</protein>